<protein>
    <submittedName>
        <fullName evidence="3">Isochorismatase hydrolase</fullName>
    </submittedName>
</protein>
<evidence type="ECO:0000313" key="4">
    <source>
        <dbReference type="Proteomes" id="UP000007127"/>
    </source>
</evidence>
<dbReference type="InterPro" id="IPR050272">
    <property type="entry name" value="Isochorismatase-like_hydrls"/>
</dbReference>
<accession>A0AB72UGG3</accession>
<dbReference type="SUPFAM" id="SSF52499">
    <property type="entry name" value="Isochorismatase-like hydrolases"/>
    <property type="match status" value="1"/>
</dbReference>
<dbReference type="GeneID" id="31928818"/>
<dbReference type="EMBL" id="CP004388">
    <property type="protein sequence ID" value="AJD53248.1"/>
    <property type="molecule type" value="Genomic_DNA"/>
</dbReference>
<sequence length="190" mass="20866">MTETKTANTALIMIDWQQGFADLDYWGQRNNPGAEANGAKILAHWREMGWPVIHVRHDSTTPISRLYPDHPGHEFIEFATPKDGEPVYGKQVNSAFIGTRLEADLRARGINRIVCCGISTDHCVNTTTRMGANLGFEVTIVSDACFAFERKLPDGRVFGADLVHDVALASLNGEFAKVCTTDQVIGGDCD</sequence>
<evidence type="ECO:0000313" key="3">
    <source>
        <dbReference type="EMBL" id="AJD53248.1"/>
    </source>
</evidence>
<dbReference type="GO" id="GO:0016787">
    <property type="term" value="F:hydrolase activity"/>
    <property type="evidence" value="ECO:0007669"/>
    <property type="project" value="UniProtKB-KW"/>
</dbReference>
<dbReference type="KEGG" id="txi:TH3_15720"/>
<evidence type="ECO:0000256" key="1">
    <source>
        <dbReference type="ARBA" id="ARBA00022801"/>
    </source>
</evidence>
<dbReference type="AlphaFoldDB" id="A0AB72UGG3"/>
<gene>
    <name evidence="3" type="ORF">TH3_15720</name>
</gene>
<evidence type="ECO:0000259" key="2">
    <source>
        <dbReference type="Pfam" id="PF00857"/>
    </source>
</evidence>
<keyword evidence="1 3" id="KW-0378">Hydrolase</keyword>
<dbReference type="PANTHER" id="PTHR43540">
    <property type="entry name" value="PEROXYUREIDOACRYLATE/UREIDOACRYLATE AMIDOHYDROLASE-RELATED"/>
    <property type="match status" value="1"/>
</dbReference>
<reference evidence="3 4" key="1">
    <citation type="journal article" date="2012" name="J. Bacteriol.">
        <title>Genome sequence of Thalassospira xiamenensis type strain M-5.</title>
        <authorList>
            <person name="Lai Q."/>
            <person name="Shao Z."/>
        </authorList>
    </citation>
    <scope>NUCLEOTIDE SEQUENCE [LARGE SCALE GENOMIC DNA]</scope>
    <source>
        <strain evidence="3 4">M-5</strain>
    </source>
</reference>
<dbReference type="CDD" id="cd01014">
    <property type="entry name" value="nicotinamidase_related"/>
    <property type="match status" value="1"/>
</dbReference>
<dbReference type="Proteomes" id="UP000007127">
    <property type="component" value="Chromosome"/>
</dbReference>
<dbReference type="Pfam" id="PF00857">
    <property type="entry name" value="Isochorismatase"/>
    <property type="match status" value="1"/>
</dbReference>
<dbReference type="PANTHER" id="PTHR43540:SF1">
    <property type="entry name" value="ISOCHORISMATASE HYDROLASE"/>
    <property type="match status" value="1"/>
</dbReference>
<organism evidence="3 4">
    <name type="scientific">Thalassospira xiamenensis M-5 = DSM 17429</name>
    <dbReference type="NCBI Taxonomy" id="1123366"/>
    <lineage>
        <taxon>Bacteria</taxon>
        <taxon>Pseudomonadati</taxon>
        <taxon>Pseudomonadota</taxon>
        <taxon>Alphaproteobacteria</taxon>
        <taxon>Rhodospirillales</taxon>
        <taxon>Thalassospiraceae</taxon>
        <taxon>Thalassospira</taxon>
    </lineage>
</organism>
<feature type="domain" description="Isochorismatase-like" evidence="2">
    <location>
        <begin position="9"/>
        <end position="183"/>
    </location>
</feature>
<name>A0AB72UGG3_9PROT</name>
<dbReference type="Gene3D" id="3.40.50.850">
    <property type="entry name" value="Isochorismatase-like"/>
    <property type="match status" value="1"/>
</dbReference>
<dbReference type="RefSeq" id="WP_007089727.1">
    <property type="nucleotide sequence ID" value="NZ_CP004388.1"/>
</dbReference>
<proteinExistence type="predicted"/>
<dbReference type="InterPro" id="IPR000868">
    <property type="entry name" value="Isochorismatase-like_dom"/>
</dbReference>
<dbReference type="InterPro" id="IPR036380">
    <property type="entry name" value="Isochorismatase-like_sf"/>
</dbReference>